<dbReference type="PANTHER" id="PTHR47843">
    <property type="entry name" value="BTB DOMAIN-CONTAINING PROTEIN-RELATED"/>
    <property type="match status" value="1"/>
</dbReference>
<name>A0A2J6TTZ9_9HELO</name>
<reference evidence="2 3" key="1">
    <citation type="submission" date="2016-04" db="EMBL/GenBank/DDBJ databases">
        <title>A degradative enzymes factory behind the ericoid mycorrhizal symbiosis.</title>
        <authorList>
            <consortium name="DOE Joint Genome Institute"/>
            <person name="Martino E."/>
            <person name="Morin E."/>
            <person name="Grelet G."/>
            <person name="Kuo A."/>
            <person name="Kohler A."/>
            <person name="Daghino S."/>
            <person name="Barry K."/>
            <person name="Choi C."/>
            <person name="Cichocki N."/>
            <person name="Clum A."/>
            <person name="Copeland A."/>
            <person name="Hainaut M."/>
            <person name="Haridas S."/>
            <person name="Labutti K."/>
            <person name="Lindquist E."/>
            <person name="Lipzen A."/>
            <person name="Khouja H.-R."/>
            <person name="Murat C."/>
            <person name="Ohm R."/>
            <person name="Olson A."/>
            <person name="Spatafora J."/>
            <person name="Veneault-Fourrey C."/>
            <person name="Henrissat B."/>
            <person name="Grigoriev I."/>
            <person name="Martin F."/>
            <person name="Perotto S."/>
        </authorList>
    </citation>
    <scope>NUCLEOTIDE SEQUENCE [LARGE SCALE GENOMIC DNA]</scope>
    <source>
        <strain evidence="2 3">E</strain>
    </source>
</reference>
<gene>
    <name evidence="2" type="ORF">K444DRAFT_624003</name>
</gene>
<dbReference type="GeneID" id="36590419"/>
<dbReference type="InterPro" id="IPR011333">
    <property type="entry name" value="SKP1/BTB/POZ_sf"/>
</dbReference>
<organism evidence="2 3">
    <name type="scientific">Hyaloscypha bicolor E</name>
    <dbReference type="NCBI Taxonomy" id="1095630"/>
    <lineage>
        <taxon>Eukaryota</taxon>
        <taxon>Fungi</taxon>
        <taxon>Dikarya</taxon>
        <taxon>Ascomycota</taxon>
        <taxon>Pezizomycotina</taxon>
        <taxon>Leotiomycetes</taxon>
        <taxon>Helotiales</taxon>
        <taxon>Hyaloscyphaceae</taxon>
        <taxon>Hyaloscypha</taxon>
        <taxon>Hyaloscypha bicolor</taxon>
    </lineage>
</organism>
<dbReference type="Pfam" id="PF00651">
    <property type="entry name" value="BTB"/>
    <property type="match status" value="1"/>
</dbReference>
<keyword evidence="3" id="KW-1185">Reference proteome</keyword>
<dbReference type="CDD" id="cd18186">
    <property type="entry name" value="BTB_POZ_ZBTB_KLHL-like"/>
    <property type="match status" value="1"/>
</dbReference>
<dbReference type="AlphaFoldDB" id="A0A2J6TTZ9"/>
<protein>
    <recommendedName>
        <fullName evidence="1">BTB domain-containing protein</fullName>
    </recommendedName>
</protein>
<dbReference type="PROSITE" id="PS50097">
    <property type="entry name" value="BTB"/>
    <property type="match status" value="1"/>
</dbReference>
<evidence type="ECO:0000313" key="3">
    <source>
        <dbReference type="Proteomes" id="UP000235371"/>
    </source>
</evidence>
<sequence>MAPRSMPKRPSPSEFRDMLAGPRVDISVGPRKKHYLLPKLLLCYYSPFFEKYFNVVFKEGQTQELELFEDRVEFFEIMIEFMLYGKVENVGSLHKFNLNSTVIEDKKEFIEFIKYNDKYGLGEISNEAQQEFSKLLGYSVAKVDVSDVEVVFGALPAGSPLRTLLVRKIYSSNTFEDIQKFRSQEYSIPGYAAEVLDCLRANFDVTMKRGKSRW</sequence>
<dbReference type="RefSeq" id="XP_024743406.1">
    <property type="nucleotide sequence ID" value="XM_024882342.1"/>
</dbReference>
<dbReference type="STRING" id="1095630.A0A2J6TTZ9"/>
<dbReference type="InterPro" id="IPR000210">
    <property type="entry name" value="BTB/POZ_dom"/>
</dbReference>
<dbReference type="Proteomes" id="UP000235371">
    <property type="component" value="Unassembled WGS sequence"/>
</dbReference>
<dbReference type="Gene3D" id="3.30.710.10">
    <property type="entry name" value="Potassium Channel Kv1.1, Chain A"/>
    <property type="match status" value="1"/>
</dbReference>
<dbReference type="EMBL" id="KZ613743">
    <property type="protein sequence ID" value="PMD66502.1"/>
    <property type="molecule type" value="Genomic_DNA"/>
</dbReference>
<dbReference type="InParanoid" id="A0A2J6TTZ9"/>
<feature type="domain" description="BTB" evidence="1">
    <location>
        <begin position="24"/>
        <end position="88"/>
    </location>
</feature>
<dbReference type="PANTHER" id="PTHR47843:SF3">
    <property type="entry name" value="BTB DOMAIN-CONTAINING PROTEIN"/>
    <property type="match status" value="1"/>
</dbReference>
<dbReference type="OrthoDB" id="194443at2759"/>
<accession>A0A2J6TTZ9</accession>
<evidence type="ECO:0000313" key="2">
    <source>
        <dbReference type="EMBL" id="PMD66502.1"/>
    </source>
</evidence>
<proteinExistence type="predicted"/>
<dbReference type="SUPFAM" id="SSF54695">
    <property type="entry name" value="POZ domain"/>
    <property type="match status" value="1"/>
</dbReference>
<evidence type="ECO:0000259" key="1">
    <source>
        <dbReference type="PROSITE" id="PS50097"/>
    </source>
</evidence>